<dbReference type="Gene3D" id="3.40.50.1000">
    <property type="entry name" value="HAD superfamily/HAD-like"/>
    <property type="match status" value="1"/>
</dbReference>
<dbReference type="InterPro" id="IPR023214">
    <property type="entry name" value="HAD_sf"/>
</dbReference>
<organism evidence="1 2">
    <name type="scientific">Candidatus Taylorbacteria bacterium RIFCSPHIGHO2_02_FULL_46_13</name>
    <dbReference type="NCBI Taxonomy" id="1802312"/>
    <lineage>
        <taxon>Bacteria</taxon>
        <taxon>Candidatus Tayloriibacteriota</taxon>
    </lineage>
</organism>
<dbReference type="InterPro" id="IPR036412">
    <property type="entry name" value="HAD-like_sf"/>
</dbReference>
<proteinExistence type="predicted"/>
<dbReference type="Pfam" id="PF08282">
    <property type="entry name" value="Hydrolase_3"/>
    <property type="match status" value="1"/>
</dbReference>
<dbReference type="AlphaFoldDB" id="A0A1G2MT23"/>
<gene>
    <name evidence="1" type="ORF">A3C06_04485</name>
</gene>
<name>A0A1G2MT23_9BACT</name>
<evidence type="ECO:0000313" key="1">
    <source>
        <dbReference type="EMBL" id="OHA26995.1"/>
    </source>
</evidence>
<dbReference type="Proteomes" id="UP000177565">
    <property type="component" value="Unassembled WGS sequence"/>
</dbReference>
<dbReference type="SUPFAM" id="SSF56784">
    <property type="entry name" value="HAD-like"/>
    <property type="match status" value="1"/>
</dbReference>
<reference evidence="1 2" key="1">
    <citation type="journal article" date="2016" name="Nat. Commun.">
        <title>Thousands of microbial genomes shed light on interconnected biogeochemical processes in an aquifer system.</title>
        <authorList>
            <person name="Anantharaman K."/>
            <person name="Brown C.T."/>
            <person name="Hug L.A."/>
            <person name="Sharon I."/>
            <person name="Castelle C.J."/>
            <person name="Probst A.J."/>
            <person name="Thomas B.C."/>
            <person name="Singh A."/>
            <person name="Wilkins M.J."/>
            <person name="Karaoz U."/>
            <person name="Brodie E.L."/>
            <person name="Williams K.H."/>
            <person name="Hubbard S.S."/>
            <person name="Banfield J.F."/>
        </authorList>
    </citation>
    <scope>NUCLEOTIDE SEQUENCE [LARGE SCALE GENOMIC DNA]</scope>
</reference>
<evidence type="ECO:0000313" key="2">
    <source>
        <dbReference type="Proteomes" id="UP000177565"/>
    </source>
</evidence>
<comment type="caution">
    <text evidence="1">The sequence shown here is derived from an EMBL/GenBank/DDBJ whole genome shotgun (WGS) entry which is preliminary data.</text>
</comment>
<accession>A0A1G2MT23</accession>
<sequence length="86" mass="9713">MDNTVTRTRSVVAPRMKEAFSYLKESGSDIVIVSGAHLEQIGKQMGEFPCFYLGQNGNHALNAFTSAQLWRRVLSEKEKEEITNHI</sequence>
<dbReference type="EMBL" id="MHRQ01000013">
    <property type="protein sequence ID" value="OHA26995.1"/>
    <property type="molecule type" value="Genomic_DNA"/>
</dbReference>
<protein>
    <submittedName>
        <fullName evidence="1">Uncharacterized protein</fullName>
    </submittedName>
</protein>